<evidence type="ECO:0000256" key="4">
    <source>
        <dbReference type="ARBA" id="ARBA00022989"/>
    </source>
</evidence>
<feature type="transmembrane region" description="Helical" evidence="7">
    <location>
        <begin position="140"/>
        <end position="162"/>
    </location>
</feature>
<feature type="transmembrane region" description="Helical" evidence="7">
    <location>
        <begin position="174"/>
        <end position="194"/>
    </location>
</feature>
<feature type="transmembrane region" description="Helical" evidence="7">
    <location>
        <begin position="255"/>
        <end position="275"/>
    </location>
</feature>
<dbReference type="InterPro" id="IPR032694">
    <property type="entry name" value="CopC/D"/>
</dbReference>
<dbReference type="GO" id="GO:0006825">
    <property type="term" value="P:copper ion transport"/>
    <property type="evidence" value="ECO:0007669"/>
    <property type="project" value="InterPro"/>
</dbReference>
<feature type="transmembrane region" description="Helical" evidence="7">
    <location>
        <begin position="215"/>
        <end position="235"/>
    </location>
</feature>
<organism evidence="9 10">
    <name type="scientific">Mycolicibacterium obuense</name>
    <dbReference type="NCBI Taxonomy" id="1807"/>
    <lineage>
        <taxon>Bacteria</taxon>
        <taxon>Bacillati</taxon>
        <taxon>Actinomycetota</taxon>
        <taxon>Actinomycetes</taxon>
        <taxon>Mycobacteriales</taxon>
        <taxon>Mycobacteriaceae</taxon>
        <taxon>Mycolicibacterium</taxon>
    </lineage>
</organism>
<dbReference type="Proteomes" id="UP000036313">
    <property type="component" value="Unassembled WGS sequence"/>
</dbReference>
<evidence type="ECO:0000256" key="5">
    <source>
        <dbReference type="ARBA" id="ARBA00023136"/>
    </source>
</evidence>
<evidence type="ECO:0000313" key="9">
    <source>
        <dbReference type="EMBL" id="KMO69033.1"/>
    </source>
</evidence>
<evidence type="ECO:0000256" key="2">
    <source>
        <dbReference type="ARBA" id="ARBA00022475"/>
    </source>
</evidence>
<feature type="transmembrane region" description="Helical" evidence="7">
    <location>
        <begin position="295"/>
        <end position="317"/>
    </location>
</feature>
<dbReference type="EMBL" id="JYNU01000057">
    <property type="protein sequence ID" value="KMO69033.1"/>
    <property type="molecule type" value="Genomic_DNA"/>
</dbReference>
<dbReference type="GO" id="GO:0005886">
    <property type="term" value="C:plasma membrane"/>
    <property type="evidence" value="ECO:0007669"/>
    <property type="project" value="UniProtKB-SubCell"/>
</dbReference>
<keyword evidence="3 7" id="KW-0812">Transmembrane</keyword>
<dbReference type="Pfam" id="PF05425">
    <property type="entry name" value="CopD"/>
    <property type="match status" value="1"/>
</dbReference>
<feature type="region of interest" description="Disordered" evidence="6">
    <location>
        <begin position="360"/>
        <end position="396"/>
    </location>
</feature>
<comment type="subcellular location">
    <subcellularLocation>
        <location evidence="1">Cell membrane</location>
        <topology evidence="1">Multi-pass membrane protein</topology>
    </subcellularLocation>
</comment>
<feature type="transmembrane region" description="Helical" evidence="7">
    <location>
        <begin position="115"/>
        <end position="133"/>
    </location>
</feature>
<feature type="transmembrane region" description="Helical" evidence="7">
    <location>
        <begin position="55"/>
        <end position="79"/>
    </location>
</feature>
<keyword evidence="5 7" id="KW-0472">Membrane</keyword>
<comment type="caution">
    <text evidence="9">The sequence shown here is derived from an EMBL/GenBank/DDBJ whole genome shotgun (WGS) entry which is preliminary data.</text>
</comment>
<sequence length="396" mass="40271">MSILGYPSNAGPAVTRGVSIRAQTFTAGANPVLIHGAYRRCMPVSVPPDPTLIEILSSVLLFLAASLPVAIGITLAVVAEPGGTVAARVRTLAVPASVLLVVTTAVQVWTARSTSTAQIAMDAVAVLGLAALCSRPSRGLAAVTALAGAGAALLPVMPSSLAAAPRGVLTSVHVLGALVWVGGLVVLAVAGLLSRRAGAQRPDAVHDWAQSWERFSVLALWAVGAMIVSGTWLAWTHVGSPAQLVTTPYGRHLTIKLVLVGLLLAAGAYNTRVLLPRIRAARGDGDARMMLRLAVDHFPAVVAAESVIAVAVLAVVPFLRGSARGQAGGAAAGPFDLTVFGCGAVLVAITAAALWAGTRVPPRKPAPHPTSAAPRPPAPDAATERRDPGRTGSARP</sequence>
<evidence type="ECO:0000256" key="3">
    <source>
        <dbReference type="ARBA" id="ARBA00022692"/>
    </source>
</evidence>
<evidence type="ECO:0000313" key="10">
    <source>
        <dbReference type="Proteomes" id="UP000036313"/>
    </source>
</evidence>
<feature type="transmembrane region" description="Helical" evidence="7">
    <location>
        <begin position="337"/>
        <end position="356"/>
    </location>
</feature>
<dbReference type="PANTHER" id="PTHR34820:SF4">
    <property type="entry name" value="INNER MEMBRANE PROTEIN YEBZ"/>
    <property type="match status" value="1"/>
</dbReference>
<keyword evidence="2" id="KW-1003">Cell membrane</keyword>
<feature type="domain" description="Copper resistance protein D" evidence="8">
    <location>
        <begin position="212"/>
        <end position="318"/>
    </location>
</feature>
<evidence type="ECO:0000256" key="7">
    <source>
        <dbReference type="SAM" id="Phobius"/>
    </source>
</evidence>
<gene>
    <name evidence="9" type="ORF">MOBUDSM44075_04454</name>
</gene>
<dbReference type="PANTHER" id="PTHR34820">
    <property type="entry name" value="INNER MEMBRANE PROTEIN YEBZ"/>
    <property type="match status" value="1"/>
</dbReference>
<accession>A0A0J6VHV7</accession>
<evidence type="ECO:0000259" key="8">
    <source>
        <dbReference type="Pfam" id="PF05425"/>
    </source>
</evidence>
<reference evidence="9 10" key="1">
    <citation type="journal article" date="2015" name="Genome Biol. Evol.">
        <title>Characterization of Three Mycobacterium spp. with Potential Use in Bioremediation by Genome Sequencing and Comparative Genomics.</title>
        <authorList>
            <person name="Das S."/>
            <person name="Pettersson B.M."/>
            <person name="Behra P.R."/>
            <person name="Ramesh M."/>
            <person name="Dasgupta S."/>
            <person name="Bhattacharya A."/>
            <person name="Kirsebom L.A."/>
        </authorList>
    </citation>
    <scope>NUCLEOTIDE SEQUENCE [LARGE SCALE GENOMIC DNA]</scope>
    <source>
        <strain evidence="9 10">DSM 44075</strain>
    </source>
</reference>
<protein>
    <submittedName>
        <fullName evidence="9">Copper resistance protein D</fullName>
    </submittedName>
</protein>
<proteinExistence type="predicted"/>
<evidence type="ECO:0000256" key="6">
    <source>
        <dbReference type="SAM" id="MobiDB-lite"/>
    </source>
</evidence>
<evidence type="ECO:0000256" key="1">
    <source>
        <dbReference type="ARBA" id="ARBA00004651"/>
    </source>
</evidence>
<name>A0A0J6VHV7_9MYCO</name>
<feature type="transmembrane region" description="Helical" evidence="7">
    <location>
        <begin position="91"/>
        <end position="109"/>
    </location>
</feature>
<keyword evidence="4 7" id="KW-1133">Transmembrane helix</keyword>
<dbReference type="AlphaFoldDB" id="A0A0J6VHV7"/>
<dbReference type="InterPro" id="IPR008457">
    <property type="entry name" value="Cu-R_CopD_dom"/>
</dbReference>
<feature type="compositionally biased region" description="Pro residues" evidence="6">
    <location>
        <begin position="367"/>
        <end position="379"/>
    </location>
</feature>